<gene>
    <name evidence="5" type="ORF">HRI_002732900</name>
</gene>
<evidence type="ECO:0000256" key="3">
    <source>
        <dbReference type="SAM" id="SignalP"/>
    </source>
</evidence>
<dbReference type="InterPro" id="IPR052940">
    <property type="entry name" value="Carb_Esterase_6"/>
</dbReference>
<dbReference type="Pfam" id="PF03629">
    <property type="entry name" value="SASA"/>
    <property type="match status" value="1"/>
</dbReference>
<evidence type="ECO:0000313" key="6">
    <source>
        <dbReference type="Proteomes" id="UP001165190"/>
    </source>
</evidence>
<proteinExistence type="predicted"/>
<name>A0A9W7M7S2_HIBTR</name>
<dbReference type="Gene3D" id="3.40.50.1110">
    <property type="entry name" value="SGNH hydrolase"/>
    <property type="match status" value="1"/>
</dbReference>
<evidence type="ECO:0000256" key="2">
    <source>
        <dbReference type="SAM" id="Phobius"/>
    </source>
</evidence>
<dbReference type="OrthoDB" id="42638at2759"/>
<sequence length="291" mass="31853">MLPLLLLALLALATPIICQNILQQRLNIIILAGQSNMAGRGGVANDTATGIPRWDGDVPPQCQPNPSIFKLSADMAWIEAREPIHAGIDAKKTNGIGPGMAFANAVLTKDPNLGLVGLVPCAIGGTSISQWQKGEFLYEQLVRRARLALRSGGGYKAMLWYQGETDTIHKEDVELYGGRLKRFFQDFRSDLQAPMLPIFQVVLASGLGAYVEEVREAQLNVGLGNVKSVDAKGLPLEADGVHLTTPAQVSLGDMLADAFLFYTNHSHSTPNFVPYFFIIPHVFWIIFCFRY</sequence>
<dbReference type="GO" id="GO:0016787">
    <property type="term" value="F:hydrolase activity"/>
    <property type="evidence" value="ECO:0007669"/>
    <property type="project" value="UniProtKB-KW"/>
</dbReference>
<reference evidence="5" key="1">
    <citation type="submission" date="2023-05" db="EMBL/GenBank/DDBJ databases">
        <title>Genome and transcriptome analyses reveal genes involved in the formation of fine ridges on petal epidermal cells in Hibiscus trionum.</title>
        <authorList>
            <person name="Koshimizu S."/>
            <person name="Masuda S."/>
            <person name="Ishii T."/>
            <person name="Shirasu K."/>
            <person name="Hoshino A."/>
            <person name="Arita M."/>
        </authorList>
    </citation>
    <scope>NUCLEOTIDE SEQUENCE</scope>
    <source>
        <strain evidence="5">Hamamatsu line</strain>
    </source>
</reference>
<feature type="chain" id="PRO_5040841937" description="Sialate O-acetylesterase domain-containing protein" evidence="3">
    <location>
        <begin position="19"/>
        <end position="291"/>
    </location>
</feature>
<keyword evidence="3" id="KW-0732">Signal</keyword>
<dbReference type="EMBL" id="BSYR01000024">
    <property type="protein sequence ID" value="GMI90636.1"/>
    <property type="molecule type" value="Genomic_DNA"/>
</dbReference>
<protein>
    <recommendedName>
        <fullName evidence="4">Sialate O-acetylesterase domain-containing protein</fullName>
    </recommendedName>
</protein>
<feature type="signal peptide" evidence="3">
    <location>
        <begin position="1"/>
        <end position="18"/>
    </location>
</feature>
<feature type="transmembrane region" description="Helical" evidence="2">
    <location>
        <begin position="272"/>
        <end position="289"/>
    </location>
</feature>
<keyword evidence="2" id="KW-0812">Transmembrane</keyword>
<dbReference type="InterPro" id="IPR005181">
    <property type="entry name" value="SASA"/>
</dbReference>
<dbReference type="SUPFAM" id="SSF52266">
    <property type="entry name" value="SGNH hydrolase"/>
    <property type="match status" value="1"/>
</dbReference>
<organism evidence="5 6">
    <name type="scientific">Hibiscus trionum</name>
    <name type="common">Flower of an hour</name>
    <dbReference type="NCBI Taxonomy" id="183268"/>
    <lineage>
        <taxon>Eukaryota</taxon>
        <taxon>Viridiplantae</taxon>
        <taxon>Streptophyta</taxon>
        <taxon>Embryophyta</taxon>
        <taxon>Tracheophyta</taxon>
        <taxon>Spermatophyta</taxon>
        <taxon>Magnoliopsida</taxon>
        <taxon>eudicotyledons</taxon>
        <taxon>Gunneridae</taxon>
        <taxon>Pentapetalae</taxon>
        <taxon>rosids</taxon>
        <taxon>malvids</taxon>
        <taxon>Malvales</taxon>
        <taxon>Malvaceae</taxon>
        <taxon>Malvoideae</taxon>
        <taxon>Hibiscus</taxon>
    </lineage>
</organism>
<dbReference type="PANTHER" id="PTHR31988:SF15">
    <property type="entry name" value="ESTERASE, PUTATIVE (DUF303)-RELATED"/>
    <property type="match status" value="1"/>
</dbReference>
<evidence type="ECO:0000259" key="4">
    <source>
        <dbReference type="Pfam" id="PF03629"/>
    </source>
</evidence>
<evidence type="ECO:0000313" key="5">
    <source>
        <dbReference type="EMBL" id="GMI90636.1"/>
    </source>
</evidence>
<keyword evidence="2" id="KW-0472">Membrane</keyword>
<keyword evidence="6" id="KW-1185">Reference proteome</keyword>
<accession>A0A9W7M7S2</accession>
<comment type="caution">
    <text evidence="5">The sequence shown here is derived from an EMBL/GenBank/DDBJ whole genome shotgun (WGS) entry which is preliminary data.</text>
</comment>
<dbReference type="InterPro" id="IPR036514">
    <property type="entry name" value="SGNH_hydro_sf"/>
</dbReference>
<keyword evidence="2" id="KW-1133">Transmembrane helix</keyword>
<dbReference type="Proteomes" id="UP001165190">
    <property type="component" value="Unassembled WGS sequence"/>
</dbReference>
<dbReference type="PANTHER" id="PTHR31988">
    <property type="entry name" value="ESTERASE, PUTATIVE (DUF303)-RELATED"/>
    <property type="match status" value="1"/>
</dbReference>
<dbReference type="AlphaFoldDB" id="A0A9W7M7S2"/>
<feature type="domain" description="Sialate O-acetylesterase" evidence="4">
    <location>
        <begin position="26"/>
        <end position="260"/>
    </location>
</feature>
<evidence type="ECO:0000256" key="1">
    <source>
        <dbReference type="ARBA" id="ARBA00022801"/>
    </source>
</evidence>
<keyword evidence="1" id="KW-0378">Hydrolase</keyword>